<keyword evidence="3" id="KW-1185">Reference proteome</keyword>
<dbReference type="Proteomes" id="UP000192472">
    <property type="component" value="Unassembled WGS sequence"/>
</dbReference>
<organism evidence="2 3">
    <name type="scientific">Reichenbachiella faecimaris</name>
    <dbReference type="NCBI Taxonomy" id="692418"/>
    <lineage>
        <taxon>Bacteria</taxon>
        <taxon>Pseudomonadati</taxon>
        <taxon>Bacteroidota</taxon>
        <taxon>Cytophagia</taxon>
        <taxon>Cytophagales</taxon>
        <taxon>Reichenbachiellaceae</taxon>
        <taxon>Reichenbachiella</taxon>
    </lineage>
</organism>
<name>A0A1W2G6V2_REIFA</name>
<dbReference type="OrthoDB" id="8480302at2"/>
<dbReference type="SUPFAM" id="SSF54913">
    <property type="entry name" value="GlnB-like"/>
    <property type="match status" value="1"/>
</dbReference>
<dbReference type="STRING" id="692418.SAMN04488029_0744"/>
<dbReference type="InterPro" id="IPR018551">
    <property type="entry name" value="DUF2007"/>
</dbReference>
<dbReference type="Gene3D" id="3.30.70.790">
    <property type="entry name" value="UreE, C-terminal domain"/>
    <property type="match status" value="1"/>
</dbReference>
<reference evidence="2 3" key="1">
    <citation type="submission" date="2017-04" db="EMBL/GenBank/DDBJ databases">
        <authorList>
            <person name="Afonso C.L."/>
            <person name="Miller P.J."/>
            <person name="Scott M.A."/>
            <person name="Spackman E."/>
            <person name="Goraichik I."/>
            <person name="Dimitrov K.M."/>
            <person name="Suarez D.L."/>
            <person name="Swayne D.E."/>
        </authorList>
    </citation>
    <scope>NUCLEOTIDE SEQUENCE [LARGE SCALE GENOMIC DNA]</scope>
    <source>
        <strain evidence="2 3">DSM 26133</strain>
    </source>
</reference>
<proteinExistence type="predicted"/>
<sequence length="126" mass="14282">MKLVLLTTCDNSIDANLIRTKLEHEGIPCFLNNENFTNLMPHYYNLLGSGVRVMISDELLDQAKEIIQLPDGRLKCPNCNSKNISNKAKPILERLKIIFIGIFLVAPVGNLITNFKCEDCQTEFKQ</sequence>
<gene>
    <name evidence="2" type="ORF">SAMN04488029_0744</name>
</gene>
<dbReference type="AlphaFoldDB" id="A0A1W2G6V2"/>
<accession>A0A1W2G6V2</accession>
<evidence type="ECO:0000259" key="1">
    <source>
        <dbReference type="Pfam" id="PF09413"/>
    </source>
</evidence>
<evidence type="ECO:0000313" key="3">
    <source>
        <dbReference type="Proteomes" id="UP000192472"/>
    </source>
</evidence>
<protein>
    <submittedName>
        <fullName evidence="2">Putative signal transducing protein</fullName>
    </submittedName>
</protein>
<dbReference type="InterPro" id="IPR011322">
    <property type="entry name" value="N-reg_PII-like_a/b"/>
</dbReference>
<dbReference type="EMBL" id="FWYF01000001">
    <property type="protein sequence ID" value="SMD32399.1"/>
    <property type="molecule type" value="Genomic_DNA"/>
</dbReference>
<dbReference type="Pfam" id="PF09413">
    <property type="entry name" value="DUF2007"/>
    <property type="match status" value="1"/>
</dbReference>
<feature type="domain" description="DUF2007" evidence="1">
    <location>
        <begin position="6"/>
        <end position="68"/>
    </location>
</feature>
<evidence type="ECO:0000313" key="2">
    <source>
        <dbReference type="EMBL" id="SMD32399.1"/>
    </source>
</evidence>
<dbReference type="RefSeq" id="WP_084371058.1">
    <property type="nucleotide sequence ID" value="NZ_FWYF01000001.1"/>
</dbReference>